<evidence type="ECO:0000313" key="1">
    <source>
        <dbReference type="EMBL" id="SFV91113.1"/>
    </source>
</evidence>
<proteinExistence type="predicted"/>
<organism evidence="1">
    <name type="scientific">hydrothermal vent metagenome</name>
    <dbReference type="NCBI Taxonomy" id="652676"/>
    <lineage>
        <taxon>unclassified sequences</taxon>
        <taxon>metagenomes</taxon>
        <taxon>ecological metagenomes</taxon>
    </lineage>
</organism>
<protein>
    <submittedName>
        <fullName evidence="1">Uncharacterized protein</fullName>
    </submittedName>
</protein>
<name>A0A1W1EAW6_9ZZZZ</name>
<sequence>MKWVLVFIIVAVSIQLFVFQIVHDETIDSDLNLSELQAKYDLDAGTASSGADSEEVYFPYGINLDKYTHENKDLSRHTKYTFTQNGKEVDVIEDYDISDIYDGDMDKDGVREMIFKTYSGGVHCCSDLYIARFTREMKKPLKIPLNNLDAIKFKDLDGDGIQEWIMYDDQYSYFLTCFACSPYVKIVATYKEGKLILRPKLTKKHMADDLEKLSAARISLSERGYLHVTQAFTPVMNHFLYHFYSGDTDKALGVIDQYLIFEGRGVKLLFLKALFESMSESYFWDQLRKINRLYEVNGFDGSLEYYDADTVSAYLFEKLELLKSKRDKSTHEKEK</sequence>
<reference evidence="1" key="1">
    <citation type="submission" date="2016-10" db="EMBL/GenBank/DDBJ databases">
        <authorList>
            <person name="de Groot N.N."/>
        </authorList>
    </citation>
    <scope>NUCLEOTIDE SEQUENCE</scope>
</reference>
<dbReference type="AlphaFoldDB" id="A0A1W1EAW6"/>
<accession>A0A1W1EAW6</accession>
<gene>
    <name evidence="1" type="ORF">MNB_SV-4-165</name>
</gene>
<dbReference type="EMBL" id="FPIB01000028">
    <property type="protein sequence ID" value="SFV91113.1"/>
    <property type="molecule type" value="Genomic_DNA"/>
</dbReference>